<sequence length="380" mass="44473">MNPQQSSMIDYAQPPLITEFRFFHHTPNDNNFYHVTCQIISASSDDHDYDHGFFYCESEINYYVKCKLHSHSLIVNILNRKMYGNDIGVNNLELKKSFSSEQRLNLEQSLKQVLPYYFMQSRIPKREMIVDSDRNMNPLRDRNAEQVVLMTDNRNHFGNQNQNRFYLNDAEGYTHPQKPINFSNTSMLPREDRNTNVNIRTNVMATSQTVLMTENQNNNNNIGLHHQNSVGGYINNNVICSQQRADLNNFSSHESDIRLCNNRNTNLSHENIEDNIQNDCLIHQNRIDDIQQADLNNLSQRQIPDQETRTDYYTTTYTNLDYQYDSTRSAYSAYTQQQIDLVPMRENNNMETTTDINRNYDNNNGMPCNDNQDVSFDSST</sequence>
<evidence type="ECO:0000256" key="1">
    <source>
        <dbReference type="SAM" id="MobiDB-lite"/>
    </source>
</evidence>
<dbReference type="VEuPathDB" id="FungiDB:FUN_007736"/>
<feature type="region of interest" description="Disordered" evidence="1">
    <location>
        <begin position="352"/>
        <end position="380"/>
    </location>
</feature>
<name>A0A2I1H8A5_9GLOM</name>
<gene>
    <name evidence="2" type="ORF">RhiirA4_474344</name>
</gene>
<organism evidence="2 3">
    <name type="scientific">Rhizophagus irregularis</name>
    <dbReference type="NCBI Taxonomy" id="588596"/>
    <lineage>
        <taxon>Eukaryota</taxon>
        <taxon>Fungi</taxon>
        <taxon>Fungi incertae sedis</taxon>
        <taxon>Mucoromycota</taxon>
        <taxon>Glomeromycotina</taxon>
        <taxon>Glomeromycetes</taxon>
        <taxon>Glomerales</taxon>
        <taxon>Glomeraceae</taxon>
        <taxon>Rhizophagus</taxon>
    </lineage>
</organism>
<reference evidence="2 3" key="1">
    <citation type="submission" date="2015-10" db="EMBL/GenBank/DDBJ databases">
        <title>Genome analyses suggest a sexual origin of heterokaryosis in a supposedly ancient asexual fungus.</title>
        <authorList>
            <person name="Ropars J."/>
            <person name="Sedzielewska K."/>
            <person name="Noel J."/>
            <person name="Charron P."/>
            <person name="Farinelli L."/>
            <person name="Marton T."/>
            <person name="Kruger M."/>
            <person name="Pelin A."/>
            <person name="Brachmann A."/>
            <person name="Corradi N."/>
        </authorList>
    </citation>
    <scope>NUCLEOTIDE SEQUENCE [LARGE SCALE GENOMIC DNA]</scope>
    <source>
        <strain evidence="2 3">A4</strain>
    </source>
</reference>
<evidence type="ECO:0000313" key="3">
    <source>
        <dbReference type="Proteomes" id="UP000234323"/>
    </source>
</evidence>
<dbReference type="OrthoDB" id="2345936at2759"/>
<dbReference type="EMBL" id="LLXI01001773">
    <property type="protein sequence ID" value="PKY55097.1"/>
    <property type="molecule type" value="Genomic_DNA"/>
</dbReference>
<keyword evidence="3" id="KW-1185">Reference proteome</keyword>
<dbReference type="VEuPathDB" id="FungiDB:RhiirFUN_009040"/>
<dbReference type="AlphaFoldDB" id="A0A2I1H8A5"/>
<accession>A0A2I1H8A5</accession>
<dbReference type="VEuPathDB" id="FungiDB:RhiirA1_513964"/>
<evidence type="ECO:0000313" key="2">
    <source>
        <dbReference type="EMBL" id="PKY55097.1"/>
    </source>
</evidence>
<proteinExistence type="predicted"/>
<comment type="caution">
    <text evidence="2">The sequence shown here is derived from an EMBL/GenBank/DDBJ whole genome shotgun (WGS) entry which is preliminary data.</text>
</comment>
<dbReference type="Proteomes" id="UP000234323">
    <property type="component" value="Unassembled WGS sequence"/>
</dbReference>
<protein>
    <submittedName>
        <fullName evidence="2">Uncharacterized protein</fullName>
    </submittedName>
</protein>